<feature type="transmembrane region" description="Helical" evidence="1">
    <location>
        <begin position="100"/>
        <end position="120"/>
    </location>
</feature>
<comment type="caution">
    <text evidence="2">The sequence shown here is derived from an EMBL/GenBank/DDBJ whole genome shotgun (WGS) entry which is preliminary data.</text>
</comment>
<keyword evidence="1" id="KW-0812">Transmembrane</keyword>
<organism evidence="2 3">
    <name type="scientific">Dictyobacter kobayashii</name>
    <dbReference type="NCBI Taxonomy" id="2014872"/>
    <lineage>
        <taxon>Bacteria</taxon>
        <taxon>Bacillati</taxon>
        <taxon>Chloroflexota</taxon>
        <taxon>Ktedonobacteria</taxon>
        <taxon>Ktedonobacterales</taxon>
        <taxon>Dictyobacteraceae</taxon>
        <taxon>Dictyobacter</taxon>
    </lineage>
</organism>
<keyword evidence="1" id="KW-1133">Transmembrane helix</keyword>
<keyword evidence="1" id="KW-0472">Membrane</keyword>
<evidence type="ECO:0000256" key="1">
    <source>
        <dbReference type="SAM" id="Phobius"/>
    </source>
</evidence>
<gene>
    <name evidence="2" type="ORF">KDK_53310</name>
</gene>
<evidence type="ECO:0000313" key="2">
    <source>
        <dbReference type="EMBL" id="GCE21531.1"/>
    </source>
</evidence>
<evidence type="ECO:0000313" key="3">
    <source>
        <dbReference type="Proteomes" id="UP000287188"/>
    </source>
</evidence>
<name>A0A402AR09_9CHLR</name>
<proteinExistence type="predicted"/>
<feature type="transmembrane region" description="Helical" evidence="1">
    <location>
        <begin position="58"/>
        <end position="79"/>
    </location>
</feature>
<accession>A0A402AR09</accession>
<dbReference type="EMBL" id="BIFS01000001">
    <property type="protein sequence ID" value="GCE21531.1"/>
    <property type="molecule type" value="Genomic_DNA"/>
</dbReference>
<reference evidence="3" key="1">
    <citation type="submission" date="2018-12" db="EMBL/GenBank/DDBJ databases">
        <title>Tengunoibacter tsumagoiensis gen. nov., sp. nov., Dictyobacter kobayashii sp. nov., D. alpinus sp. nov., and D. joshuensis sp. nov. and description of Dictyobacteraceae fam. nov. within the order Ktedonobacterales isolated from Tengu-no-mugimeshi.</title>
        <authorList>
            <person name="Wang C.M."/>
            <person name="Zheng Y."/>
            <person name="Sakai Y."/>
            <person name="Toyoda A."/>
            <person name="Minakuchi Y."/>
            <person name="Abe K."/>
            <person name="Yokota A."/>
            <person name="Yabe S."/>
        </authorList>
    </citation>
    <scope>NUCLEOTIDE SEQUENCE [LARGE SCALE GENOMIC DNA]</scope>
    <source>
        <strain evidence="3">Uno11</strain>
    </source>
</reference>
<dbReference type="AlphaFoldDB" id="A0A402AR09"/>
<keyword evidence="3" id="KW-1185">Reference proteome</keyword>
<protein>
    <submittedName>
        <fullName evidence="2">Uncharacterized protein</fullName>
    </submittedName>
</protein>
<dbReference type="Proteomes" id="UP000287188">
    <property type="component" value="Unassembled WGS sequence"/>
</dbReference>
<sequence>MAVNQMKWGSYMLFYLGAGLGIAWCVELAGYVCLTPALPVKPVRAWVGWNWLGLGAFYIAYGLSLLRAPLGLVPYLVKLGMHFGLRWRYEARRTTYVREVVNLLAELANVLLTWGLVWWLVGPLRLQWWVLVCYLPLWAEALRLLAERVPIIFSAAWQLLPHRAIAYYLQRRRSYRPGSIGGRYCCYYSLSDEERAALVLEVLKQRVAADGEVAQRLAYMQAFRIIPQQQALRGGLVRDVARGEVFVHGIWTNDPWLLSGMALRRAPWSFDPRYVARPFYYMSGSNRAMSRFVLRNARYSLPYALFQFGHEIRVARLHFFYTLLRWLGADIERTVWDDGTFQNDQCIYWLKQRLGWDPGLAERRPLYADAEVLAELATGGEAEGSEPIAQQVAERYIYPLSYVEEVLLPQYRKQKEAVHAQFPSPA</sequence>
<feature type="transmembrane region" description="Helical" evidence="1">
    <location>
        <begin position="12"/>
        <end position="38"/>
    </location>
</feature>